<organism evidence="8 9">
    <name type="scientific">Rothia terrae</name>
    <dbReference type="NCBI Taxonomy" id="396015"/>
    <lineage>
        <taxon>Bacteria</taxon>
        <taxon>Bacillati</taxon>
        <taxon>Actinomycetota</taxon>
        <taxon>Actinomycetes</taxon>
        <taxon>Micrococcales</taxon>
        <taxon>Micrococcaceae</taxon>
        <taxon>Rothia</taxon>
    </lineage>
</organism>
<keyword evidence="3" id="KW-0813">Transport</keyword>
<dbReference type="EMBL" id="CP061539">
    <property type="protein sequence ID" value="QNV38935.1"/>
    <property type="molecule type" value="Genomic_DNA"/>
</dbReference>
<feature type="chain" id="PRO_5029000777" evidence="6">
    <location>
        <begin position="26"/>
        <end position="342"/>
    </location>
</feature>
<accession>A0A7H2BGY9</accession>
<evidence type="ECO:0000259" key="7">
    <source>
        <dbReference type="PROSITE" id="PS50983"/>
    </source>
</evidence>
<protein>
    <submittedName>
        <fullName evidence="8">Iron-siderophore ABC transporter substrate-binding protein</fullName>
    </submittedName>
</protein>
<dbReference type="Proteomes" id="UP000516404">
    <property type="component" value="Chromosome"/>
</dbReference>
<dbReference type="PANTHER" id="PTHR30532:SF25">
    <property type="entry name" value="IRON(III) DICITRATE-BINDING PERIPLASMIC PROTEIN"/>
    <property type="match status" value="1"/>
</dbReference>
<dbReference type="AlphaFoldDB" id="A0A7H2BGY9"/>
<dbReference type="PROSITE" id="PS50983">
    <property type="entry name" value="FE_B12_PBP"/>
    <property type="match status" value="1"/>
</dbReference>
<dbReference type="Gene3D" id="3.40.50.1980">
    <property type="entry name" value="Nitrogenase molybdenum iron protein domain"/>
    <property type="match status" value="2"/>
</dbReference>
<feature type="compositionally biased region" description="Low complexity" evidence="5">
    <location>
        <begin position="31"/>
        <end position="47"/>
    </location>
</feature>
<keyword evidence="9" id="KW-1185">Reference proteome</keyword>
<dbReference type="Pfam" id="PF01497">
    <property type="entry name" value="Peripla_BP_2"/>
    <property type="match status" value="1"/>
</dbReference>
<evidence type="ECO:0000256" key="4">
    <source>
        <dbReference type="ARBA" id="ARBA00022729"/>
    </source>
</evidence>
<evidence type="ECO:0000256" key="3">
    <source>
        <dbReference type="ARBA" id="ARBA00022448"/>
    </source>
</evidence>
<dbReference type="KEGG" id="rter:IDM49_10515"/>
<feature type="region of interest" description="Disordered" evidence="5">
    <location>
        <begin position="31"/>
        <end position="68"/>
    </location>
</feature>
<feature type="domain" description="Fe/B12 periplasmic-binding" evidence="7">
    <location>
        <begin position="86"/>
        <end position="342"/>
    </location>
</feature>
<evidence type="ECO:0000256" key="2">
    <source>
        <dbReference type="ARBA" id="ARBA00008814"/>
    </source>
</evidence>
<comment type="subcellular location">
    <subcellularLocation>
        <location evidence="1">Cell envelope</location>
    </subcellularLocation>
</comment>
<dbReference type="GO" id="GO:0030288">
    <property type="term" value="C:outer membrane-bounded periplasmic space"/>
    <property type="evidence" value="ECO:0007669"/>
    <property type="project" value="TreeGrafter"/>
</dbReference>
<dbReference type="InterPro" id="IPR051313">
    <property type="entry name" value="Bact_iron-sidero_bind"/>
</dbReference>
<keyword evidence="4 6" id="KW-0732">Signal</keyword>
<name>A0A7H2BGY9_9MICC</name>
<evidence type="ECO:0000313" key="8">
    <source>
        <dbReference type="EMBL" id="QNV38935.1"/>
    </source>
</evidence>
<dbReference type="GO" id="GO:1901678">
    <property type="term" value="P:iron coordination entity transport"/>
    <property type="evidence" value="ECO:0007669"/>
    <property type="project" value="UniProtKB-ARBA"/>
</dbReference>
<reference evidence="8 9" key="1">
    <citation type="submission" date="2020-09" db="EMBL/GenBank/DDBJ databases">
        <title>Investigation of environmental microbes.</title>
        <authorList>
            <person name="Ou Y."/>
            <person name="Kang Q."/>
        </authorList>
    </citation>
    <scope>NUCLEOTIDE SEQUENCE [LARGE SCALE GENOMIC DNA]</scope>
    <source>
        <strain evidence="8 9">KJZ-14</strain>
    </source>
</reference>
<evidence type="ECO:0000256" key="1">
    <source>
        <dbReference type="ARBA" id="ARBA00004196"/>
    </source>
</evidence>
<comment type="similarity">
    <text evidence="2">Belongs to the bacterial solute-binding protein 8 family.</text>
</comment>
<feature type="signal peptide" evidence="6">
    <location>
        <begin position="1"/>
        <end position="25"/>
    </location>
</feature>
<dbReference type="PANTHER" id="PTHR30532">
    <property type="entry name" value="IRON III DICITRATE-BINDING PERIPLASMIC PROTEIN"/>
    <property type="match status" value="1"/>
</dbReference>
<gene>
    <name evidence="8" type="ORF">IDM49_10515</name>
</gene>
<proteinExistence type="inferred from homology"/>
<evidence type="ECO:0000256" key="5">
    <source>
        <dbReference type="SAM" id="MobiDB-lite"/>
    </source>
</evidence>
<dbReference type="CDD" id="cd01146">
    <property type="entry name" value="FhuD"/>
    <property type="match status" value="1"/>
</dbReference>
<dbReference type="SUPFAM" id="SSF53807">
    <property type="entry name" value="Helical backbone' metal receptor"/>
    <property type="match status" value="1"/>
</dbReference>
<evidence type="ECO:0000256" key="6">
    <source>
        <dbReference type="SAM" id="SignalP"/>
    </source>
</evidence>
<dbReference type="InterPro" id="IPR002491">
    <property type="entry name" value="ABC_transptr_periplasmic_BD"/>
</dbReference>
<sequence length="342" mass="35871">MSNVILSRRSFAAVGGAGIASILLAACGSETPSTSSESSSTGATTSTDLAPATLPDGMGTSAKDGEFPRTVRHFRGETTLETKPSKIVVLSTGQLDDVLALGIVPAASATANDADLVPAYLAEKYNDQKSALDSMATVGTRKAPDIEAIANLKPDLILINNTNKDDSLYESLKAISPTVVTEGTGVNWKQDFLLIAAGLGTTDKANSLLSDYNTKVSDLAEKASDSDTFSFLYAQSNRNRIFAASSFVGSIAADAKLARPESQQVEKTSVDISAEQLDQADASWLFYGVQGEDDTALKSEALWETLGAVQNNHAVKVDSEMFFLNAGITAALGVIEDIQSAL</sequence>
<evidence type="ECO:0000313" key="9">
    <source>
        <dbReference type="Proteomes" id="UP000516404"/>
    </source>
</evidence>